<dbReference type="Gene3D" id="3.30.70.920">
    <property type="match status" value="1"/>
</dbReference>
<dbReference type="Pfam" id="PF03927">
    <property type="entry name" value="NapD"/>
    <property type="match status" value="1"/>
</dbReference>
<dbReference type="PANTHER" id="PTHR38603">
    <property type="entry name" value="CHAPERONE NAPD"/>
    <property type="match status" value="1"/>
</dbReference>
<name>A0ABT0PC08_9GAMM</name>
<evidence type="ECO:0000256" key="4">
    <source>
        <dbReference type="HAMAP-Rule" id="MF_02200"/>
    </source>
</evidence>
<evidence type="ECO:0000313" key="6">
    <source>
        <dbReference type="EMBL" id="MCL6268914.1"/>
    </source>
</evidence>
<comment type="caution">
    <text evidence="6">The sequence shown here is derived from an EMBL/GenBank/DDBJ whole genome shotgun (WGS) entry which is preliminary data.</text>
</comment>
<proteinExistence type="inferred from homology"/>
<accession>A0ABT0PC08</accession>
<gene>
    <name evidence="4" type="primary">napD</name>
    <name evidence="6" type="ORF">M3P05_02975</name>
</gene>
<feature type="region of interest" description="Disordered" evidence="5">
    <location>
        <begin position="1"/>
        <end position="20"/>
    </location>
</feature>
<keyword evidence="2 4" id="KW-0963">Cytoplasm</keyword>
<dbReference type="Proteomes" id="UP001203338">
    <property type="component" value="Unassembled WGS sequence"/>
</dbReference>
<keyword evidence="3 4" id="KW-0143">Chaperone</keyword>
<dbReference type="RefSeq" id="WP_249697747.1">
    <property type="nucleotide sequence ID" value="NZ_JAMFLX010000003.1"/>
</dbReference>
<comment type="subunit">
    <text evidence="4">Interacts with the cytoplasmic NapA precursor.</text>
</comment>
<evidence type="ECO:0000313" key="7">
    <source>
        <dbReference type="Proteomes" id="UP001203338"/>
    </source>
</evidence>
<protein>
    <recommendedName>
        <fullName evidence="4">Chaperone NapD</fullName>
    </recommendedName>
    <alternativeName>
        <fullName evidence="4">NapA signal peptide-binding chaperone NapD</fullName>
    </alternativeName>
</protein>
<comment type="similarity">
    <text evidence="4">Belongs to the NapD family.</text>
</comment>
<comment type="subcellular location">
    <subcellularLocation>
        <location evidence="1 4">Cytoplasm</location>
    </subcellularLocation>
</comment>
<comment type="function">
    <text evidence="4">Chaperone for NapA, the catalytic subunit of the periplasmic nitrate reductase. It binds directly and specifically to the twin-arginine signal peptide of NapA, preventing premature interaction with the Tat translocase and premature export.</text>
</comment>
<evidence type="ECO:0000256" key="2">
    <source>
        <dbReference type="ARBA" id="ARBA00022490"/>
    </source>
</evidence>
<dbReference type="PANTHER" id="PTHR38603:SF1">
    <property type="entry name" value="CHAPERONE NAPD"/>
    <property type="match status" value="1"/>
</dbReference>
<evidence type="ECO:0000256" key="1">
    <source>
        <dbReference type="ARBA" id="ARBA00004496"/>
    </source>
</evidence>
<evidence type="ECO:0000256" key="5">
    <source>
        <dbReference type="SAM" id="MobiDB-lite"/>
    </source>
</evidence>
<evidence type="ECO:0000256" key="3">
    <source>
        <dbReference type="ARBA" id="ARBA00023186"/>
    </source>
</evidence>
<dbReference type="HAMAP" id="MF_02200">
    <property type="entry name" value="NapD"/>
    <property type="match status" value="1"/>
</dbReference>
<keyword evidence="7" id="KW-1185">Reference proteome</keyword>
<dbReference type="InterPro" id="IPR005623">
    <property type="entry name" value="Chaperone_NapD_NO3_reduct"/>
</dbReference>
<reference evidence="6 7" key="1">
    <citation type="submission" date="2022-05" db="EMBL/GenBank/DDBJ databases">
        <authorList>
            <person name="Park J.-S."/>
        </authorList>
    </citation>
    <scope>NUCLEOTIDE SEQUENCE [LARGE SCALE GENOMIC DNA]</scope>
    <source>
        <strain evidence="6 7">2012CJ34-2</strain>
    </source>
</reference>
<sequence length="102" mass="10890">MSEVKGAMSEMKSAEGTDSEFSSLTGLIVHTSPTKIESVQEQLKNLTGVEIHGAAPEGKLVVTVEEMPGQKTMVDTITAISHVEGVLSTSLVYTHNDDWSEA</sequence>
<organism evidence="6 7">
    <name type="scientific">Parendozoicomonas callyspongiae</name>
    <dbReference type="NCBI Taxonomy" id="2942213"/>
    <lineage>
        <taxon>Bacteria</taxon>
        <taxon>Pseudomonadati</taxon>
        <taxon>Pseudomonadota</taxon>
        <taxon>Gammaproteobacteria</taxon>
        <taxon>Oceanospirillales</taxon>
        <taxon>Endozoicomonadaceae</taxon>
        <taxon>Parendozoicomonas</taxon>
    </lineage>
</organism>
<dbReference type="EMBL" id="JAMFLX010000003">
    <property type="protein sequence ID" value="MCL6268914.1"/>
    <property type="molecule type" value="Genomic_DNA"/>
</dbReference>